<name>A0A640VYD1_9RHOB</name>
<dbReference type="InterPro" id="IPR038109">
    <property type="entry name" value="DNA_bind_recomb_sf"/>
</dbReference>
<evidence type="ECO:0000313" key="4">
    <source>
        <dbReference type="EMBL" id="GFE52594.1"/>
    </source>
</evidence>
<protein>
    <submittedName>
        <fullName evidence="4">Uncharacterized protein</fullName>
    </submittedName>
</protein>
<evidence type="ECO:0000259" key="2">
    <source>
        <dbReference type="PROSITE" id="PS51736"/>
    </source>
</evidence>
<dbReference type="Pfam" id="PF13408">
    <property type="entry name" value="Zn_ribbon_recom"/>
    <property type="match status" value="1"/>
</dbReference>
<dbReference type="OrthoDB" id="7277848at2"/>
<dbReference type="PROSITE" id="PS51736">
    <property type="entry name" value="RECOMBINASES_3"/>
    <property type="match status" value="1"/>
</dbReference>
<dbReference type="PROSITE" id="PS51737">
    <property type="entry name" value="RECOMBINASE_DNA_BIND"/>
    <property type="match status" value="1"/>
</dbReference>
<dbReference type="AlphaFoldDB" id="A0A640VYD1"/>
<evidence type="ECO:0000313" key="5">
    <source>
        <dbReference type="Proteomes" id="UP000436522"/>
    </source>
</evidence>
<organism evidence="4 5">
    <name type="scientific">Roseobacter cerasinus</name>
    <dbReference type="NCBI Taxonomy" id="2602289"/>
    <lineage>
        <taxon>Bacteria</taxon>
        <taxon>Pseudomonadati</taxon>
        <taxon>Pseudomonadota</taxon>
        <taxon>Alphaproteobacteria</taxon>
        <taxon>Rhodobacterales</taxon>
        <taxon>Roseobacteraceae</taxon>
        <taxon>Roseobacter</taxon>
    </lineage>
</organism>
<dbReference type="InterPro" id="IPR006119">
    <property type="entry name" value="Resolv_N"/>
</dbReference>
<gene>
    <name evidence="4" type="ORF">So717_43470</name>
</gene>
<dbReference type="Gene3D" id="3.90.1750.20">
    <property type="entry name" value="Putative Large Serine Recombinase, Chain B, Domain 2"/>
    <property type="match status" value="1"/>
</dbReference>
<dbReference type="SUPFAM" id="SSF53041">
    <property type="entry name" value="Resolvase-like"/>
    <property type="match status" value="1"/>
</dbReference>
<reference evidence="4 5" key="1">
    <citation type="submission" date="2019-12" db="EMBL/GenBank/DDBJ databases">
        <title>Roseobacter cerasinus sp. nov., isolated from seawater around aquaculture.</title>
        <authorList>
            <person name="Muramatsu S."/>
            <person name="Takabe Y."/>
            <person name="Mori K."/>
            <person name="Takaichi S."/>
            <person name="Hanada S."/>
        </authorList>
    </citation>
    <scope>NUCLEOTIDE SEQUENCE [LARGE SCALE GENOMIC DNA]</scope>
    <source>
        <strain evidence="4 5">AI77</strain>
    </source>
</reference>
<dbReference type="Pfam" id="PF07508">
    <property type="entry name" value="Recombinase"/>
    <property type="match status" value="1"/>
</dbReference>
<feature type="domain" description="Recombinase" evidence="3">
    <location>
        <begin position="169"/>
        <end position="284"/>
    </location>
</feature>
<feature type="region of interest" description="Disordered" evidence="1">
    <location>
        <begin position="411"/>
        <end position="451"/>
    </location>
</feature>
<feature type="compositionally biased region" description="Low complexity" evidence="1">
    <location>
        <begin position="418"/>
        <end position="428"/>
    </location>
</feature>
<dbReference type="InterPro" id="IPR050639">
    <property type="entry name" value="SSR_resolvase"/>
</dbReference>
<dbReference type="CDD" id="cd00338">
    <property type="entry name" value="Ser_Recombinase"/>
    <property type="match status" value="1"/>
</dbReference>
<dbReference type="Proteomes" id="UP000436522">
    <property type="component" value="Unassembled WGS sequence"/>
</dbReference>
<dbReference type="InterPro" id="IPR036162">
    <property type="entry name" value="Resolvase-like_N_sf"/>
</dbReference>
<dbReference type="GO" id="GO:0003677">
    <property type="term" value="F:DNA binding"/>
    <property type="evidence" value="ECO:0007669"/>
    <property type="project" value="InterPro"/>
</dbReference>
<dbReference type="InterPro" id="IPR025827">
    <property type="entry name" value="Zn_ribbon_recom_dom"/>
</dbReference>
<evidence type="ECO:0000256" key="1">
    <source>
        <dbReference type="SAM" id="MobiDB-lite"/>
    </source>
</evidence>
<keyword evidence="5" id="KW-1185">Reference proteome</keyword>
<dbReference type="PANTHER" id="PTHR30461:SF23">
    <property type="entry name" value="DNA RECOMBINASE-RELATED"/>
    <property type="match status" value="1"/>
</dbReference>
<dbReference type="GO" id="GO:0000150">
    <property type="term" value="F:DNA strand exchange activity"/>
    <property type="evidence" value="ECO:0007669"/>
    <property type="project" value="InterPro"/>
</dbReference>
<comment type="caution">
    <text evidence="4">The sequence shown here is derived from an EMBL/GenBank/DDBJ whole genome shotgun (WGS) entry which is preliminary data.</text>
</comment>
<feature type="domain" description="Resolvase/invertase-type recombinase catalytic" evidence="2">
    <location>
        <begin position="13"/>
        <end position="162"/>
    </location>
</feature>
<accession>A0A640VYD1</accession>
<dbReference type="Gene3D" id="3.40.50.1390">
    <property type="entry name" value="Resolvase, N-terminal catalytic domain"/>
    <property type="match status" value="1"/>
</dbReference>
<proteinExistence type="predicted"/>
<evidence type="ECO:0000259" key="3">
    <source>
        <dbReference type="PROSITE" id="PS51737"/>
    </source>
</evidence>
<sequence>MQDTQIQIDPVKHALLYCRVSGTKQATQGHGLESQETRCREYAEKKGYQVDAVFPDDVSGGGDFMNRPGMVALLSYLDAQKGVPYVIIFDDLKRFARDTEFHIKLRKAFAVRGAEVECLNFKFEDSPEGRFIETIIAAQGALEREQNGRQVLQKMKARLQRGYWVFPAPVGYTYEKTGTHGKCLVRDEPVASVVAEALEGYASGRFGTQAEVQRFLEDQPCYPKGRHGCVHPQRVTDLLIRPIYGGLIEYAPWGVSLREGQHEGLISAATFERIQQRRQGVAKLPMRADINRDFVLRGAVCCGDCGVPYRSAWSQGKRKKYAYYVCQTKACDSYGKSIPRDKIEGEFEQLLQDLTPTKQAFGLMRKMFRKAWNEQIEASGQMRTELEGRLRPQRAHLKRFSTRSLARQMRCSQRGWKSGSMRSSSTRSNCRKNCKIKANQGHLSRRRSNTP</sequence>
<dbReference type="EMBL" id="BLIV01000019">
    <property type="protein sequence ID" value="GFE52594.1"/>
    <property type="molecule type" value="Genomic_DNA"/>
</dbReference>
<dbReference type="InterPro" id="IPR011109">
    <property type="entry name" value="DNA_bind_recombinase_dom"/>
</dbReference>
<dbReference type="PANTHER" id="PTHR30461">
    <property type="entry name" value="DNA-INVERTASE FROM LAMBDOID PROPHAGE"/>
    <property type="match status" value="1"/>
</dbReference>
<dbReference type="SMART" id="SM00857">
    <property type="entry name" value="Resolvase"/>
    <property type="match status" value="1"/>
</dbReference>
<dbReference type="RefSeq" id="WP_159981411.1">
    <property type="nucleotide sequence ID" value="NZ_BLIV01000019.1"/>
</dbReference>
<dbReference type="Pfam" id="PF00239">
    <property type="entry name" value="Resolvase"/>
    <property type="match status" value="1"/>
</dbReference>